<dbReference type="EMBL" id="FMWG01000009">
    <property type="protein sequence ID" value="SCZ69358.1"/>
    <property type="molecule type" value="Genomic_DNA"/>
</dbReference>
<dbReference type="STRING" id="1156985.SAMN04488118_10936"/>
<dbReference type="OrthoDB" id="8100551at2"/>
<accession>A0A1G5R663</accession>
<sequence length="82" mass="9471">MKLDPDFHYILHIIFIEIRATKNLKKARAMADIVHNVPNMIRNGHSADRIIEEILSKAKHYSAESYFQRLLGIPQTPSDKAE</sequence>
<keyword evidence="2" id="KW-1185">Reference proteome</keyword>
<evidence type="ECO:0000313" key="2">
    <source>
        <dbReference type="Proteomes" id="UP000198767"/>
    </source>
</evidence>
<proteinExistence type="predicted"/>
<dbReference type="RefSeq" id="WP_090219933.1">
    <property type="nucleotide sequence ID" value="NZ_FMWG01000009.1"/>
</dbReference>
<dbReference type="AlphaFoldDB" id="A0A1G5R663"/>
<evidence type="ECO:0000313" key="1">
    <source>
        <dbReference type="EMBL" id="SCZ69358.1"/>
    </source>
</evidence>
<name>A0A1G5R663_9RHOB</name>
<reference evidence="1 2" key="1">
    <citation type="submission" date="2016-10" db="EMBL/GenBank/DDBJ databases">
        <authorList>
            <person name="de Groot N.N."/>
        </authorList>
    </citation>
    <scope>NUCLEOTIDE SEQUENCE [LARGE SCALE GENOMIC DNA]</scope>
    <source>
        <strain evidence="1 2">U95</strain>
    </source>
</reference>
<gene>
    <name evidence="1" type="ORF">SAMN04488118_10936</name>
</gene>
<protein>
    <submittedName>
        <fullName evidence="1">Uncharacterized protein</fullName>
    </submittedName>
</protein>
<organism evidence="1 2">
    <name type="scientific">Epibacterium ulvae</name>
    <dbReference type="NCBI Taxonomy" id="1156985"/>
    <lineage>
        <taxon>Bacteria</taxon>
        <taxon>Pseudomonadati</taxon>
        <taxon>Pseudomonadota</taxon>
        <taxon>Alphaproteobacteria</taxon>
        <taxon>Rhodobacterales</taxon>
        <taxon>Roseobacteraceae</taxon>
        <taxon>Epibacterium</taxon>
    </lineage>
</organism>
<dbReference type="Proteomes" id="UP000198767">
    <property type="component" value="Unassembled WGS sequence"/>
</dbReference>